<dbReference type="EMBL" id="JARBJD010000679">
    <property type="protein sequence ID" value="KAK2940393.1"/>
    <property type="molecule type" value="Genomic_DNA"/>
</dbReference>
<accession>A0ABQ9WM23</accession>
<sequence>MSSSIGSCSVSIGETCLLQTPLSDYSIVAAFLPGHVITFSTSPIFESPTIPPSLISAVCSLDASHTKVSVDFEGRAFEDGEYEVALHDDSWFVVELKTDPDGKSTGTKDLGLIGSESVWFERGTWIVKEVKSVTDSTMLIDIAHPVSFTIPTVARLSKIEVSELDGSNESGDAVVFECGVGEREGIHADTDWTRRSSRDTDSRRDNNIIWRDWVERAQQMKYGVLYKVTSLQATGRSTSVQVGSVGVQMPVEPVRLTKIEVDDETETTIRLLVTGSGLVPKETYTVEVSGVSTGSGSEDAHTRTFTVVASGATSATSSTLFLSSSDSTSLQFGQTYTVTKIDNGTDDGIVVDSPSTKGKSEVVMLGLDGGLDFGSTYLITALCTGGLKIIADGISISTPPKPSELTISVCSDDAGDSSMIRSGADVSTCLRIERAWEIAERLSIANTMLRIVKPASLSTPLLVSSLPFKLTSGNMDQSLLSLSQPSSNTNSDSSLLSITNGECWLTLLTITASSSASFVFISSQSSTITIQTCSIEGTSSTESNEDGSICGWNTGFLHFVESKANLSAVTMKELGSGGIVQKGGELTISSGIFSDNGLTNSSFPSARQNIHCEGEGKLTIDSLEGRWNRGTAISLD</sequence>
<gene>
    <name evidence="1" type="ORF">BLNAU_24704</name>
</gene>
<proteinExistence type="predicted"/>
<dbReference type="Proteomes" id="UP001281761">
    <property type="component" value="Unassembled WGS sequence"/>
</dbReference>
<reference evidence="1 2" key="1">
    <citation type="journal article" date="2022" name="bioRxiv">
        <title>Genomics of Preaxostyla Flagellates Illuminates Evolutionary Transitions and the Path Towards Mitochondrial Loss.</title>
        <authorList>
            <person name="Novak L.V.F."/>
            <person name="Treitli S.C."/>
            <person name="Pyrih J."/>
            <person name="Halakuc P."/>
            <person name="Pipaliya S.V."/>
            <person name="Vacek V."/>
            <person name="Brzon O."/>
            <person name="Soukal P."/>
            <person name="Eme L."/>
            <person name="Dacks J.B."/>
            <person name="Karnkowska A."/>
            <person name="Elias M."/>
            <person name="Hampl V."/>
        </authorList>
    </citation>
    <scope>NUCLEOTIDE SEQUENCE [LARGE SCALE GENOMIC DNA]</scope>
    <source>
        <strain evidence="1">NAU3</strain>
        <tissue evidence="1">Gut</tissue>
    </source>
</reference>
<evidence type="ECO:0000313" key="1">
    <source>
        <dbReference type="EMBL" id="KAK2940393.1"/>
    </source>
</evidence>
<evidence type="ECO:0000313" key="2">
    <source>
        <dbReference type="Proteomes" id="UP001281761"/>
    </source>
</evidence>
<comment type="caution">
    <text evidence="1">The sequence shown here is derived from an EMBL/GenBank/DDBJ whole genome shotgun (WGS) entry which is preliminary data.</text>
</comment>
<organism evidence="1 2">
    <name type="scientific">Blattamonas nauphoetae</name>
    <dbReference type="NCBI Taxonomy" id="2049346"/>
    <lineage>
        <taxon>Eukaryota</taxon>
        <taxon>Metamonada</taxon>
        <taxon>Preaxostyla</taxon>
        <taxon>Oxymonadida</taxon>
        <taxon>Blattamonas</taxon>
    </lineage>
</organism>
<keyword evidence="2" id="KW-1185">Reference proteome</keyword>
<name>A0ABQ9WM23_9EUKA</name>
<protein>
    <submittedName>
        <fullName evidence="1">Uncharacterized protein</fullName>
    </submittedName>
</protein>